<gene>
    <name evidence="2" type="ORF">GALMADRAFT_903078</name>
</gene>
<evidence type="ECO:0000313" key="3">
    <source>
        <dbReference type="Proteomes" id="UP000027222"/>
    </source>
</evidence>
<dbReference type="PANTHER" id="PTHR17630:SF44">
    <property type="entry name" value="PROTEIN AIM2"/>
    <property type="match status" value="1"/>
</dbReference>
<dbReference type="Proteomes" id="UP000027222">
    <property type="component" value="Unassembled WGS sequence"/>
</dbReference>
<proteinExistence type="predicted"/>
<dbReference type="PANTHER" id="PTHR17630">
    <property type="entry name" value="DIENELACTONE HYDROLASE"/>
    <property type="match status" value="1"/>
</dbReference>
<dbReference type="SUPFAM" id="SSF53474">
    <property type="entry name" value="alpha/beta-Hydrolases"/>
    <property type="match status" value="1"/>
</dbReference>
<organism evidence="2 3">
    <name type="scientific">Galerina marginata (strain CBS 339.88)</name>
    <dbReference type="NCBI Taxonomy" id="685588"/>
    <lineage>
        <taxon>Eukaryota</taxon>
        <taxon>Fungi</taxon>
        <taxon>Dikarya</taxon>
        <taxon>Basidiomycota</taxon>
        <taxon>Agaricomycotina</taxon>
        <taxon>Agaricomycetes</taxon>
        <taxon>Agaricomycetidae</taxon>
        <taxon>Agaricales</taxon>
        <taxon>Agaricineae</taxon>
        <taxon>Strophariaceae</taxon>
        <taxon>Galerina</taxon>
    </lineage>
</organism>
<dbReference type="GO" id="GO:0016787">
    <property type="term" value="F:hydrolase activity"/>
    <property type="evidence" value="ECO:0007669"/>
    <property type="project" value="InterPro"/>
</dbReference>
<dbReference type="InterPro" id="IPR029058">
    <property type="entry name" value="AB_hydrolase_fold"/>
</dbReference>
<dbReference type="InterPro" id="IPR002925">
    <property type="entry name" value="Dienelactn_hydro"/>
</dbReference>
<dbReference type="Gene3D" id="3.40.50.1820">
    <property type="entry name" value="alpha/beta hydrolase"/>
    <property type="match status" value="1"/>
</dbReference>
<feature type="domain" description="Dienelactone hydrolase" evidence="1">
    <location>
        <begin position="39"/>
        <end position="255"/>
    </location>
</feature>
<accession>A0A067SGM7</accession>
<dbReference type="HOGENOM" id="CLU_054590_2_1_1"/>
<dbReference type="EMBL" id="KL142399">
    <property type="protein sequence ID" value="KDR70046.1"/>
    <property type="molecule type" value="Genomic_DNA"/>
</dbReference>
<dbReference type="Pfam" id="PF01738">
    <property type="entry name" value="DLH"/>
    <property type="match status" value="1"/>
</dbReference>
<protein>
    <recommendedName>
        <fullName evidence="1">Dienelactone hydrolase domain-containing protein</fullName>
    </recommendedName>
</protein>
<reference evidence="3" key="1">
    <citation type="journal article" date="2014" name="Proc. Natl. Acad. Sci. U.S.A.">
        <title>Extensive sampling of basidiomycete genomes demonstrates inadequacy of the white-rot/brown-rot paradigm for wood decay fungi.</title>
        <authorList>
            <person name="Riley R."/>
            <person name="Salamov A.A."/>
            <person name="Brown D.W."/>
            <person name="Nagy L.G."/>
            <person name="Floudas D."/>
            <person name="Held B.W."/>
            <person name="Levasseur A."/>
            <person name="Lombard V."/>
            <person name="Morin E."/>
            <person name="Otillar R."/>
            <person name="Lindquist E.A."/>
            <person name="Sun H."/>
            <person name="LaButti K.M."/>
            <person name="Schmutz J."/>
            <person name="Jabbour D."/>
            <person name="Luo H."/>
            <person name="Baker S.E."/>
            <person name="Pisabarro A.G."/>
            <person name="Walton J.D."/>
            <person name="Blanchette R.A."/>
            <person name="Henrissat B."/>
            <person name="Martin F."/>
            <person name="Cullen D."/>
            <person name="Hibbett D.S."/>
            <person name="Grigoriev I.V."/>
        </authorList>
    </citation>
    <scope>NUCLEOTIDE SEQUENCE [LARGE SCALE GENOMIC DNA]</scope>
    <source>
        <strain evidence="3">CBS 339.88</strain>
    </source>
</reference>
<dbReference type="AlphaFoldDB" id="A0A067SGM7"/>
<evidence type="ECO:0000313" key="2">
    <source>
        <dbReference type="EMBL" id="KDR70046.1"/>
    </source>
</evidence>
<evidence type="ECO:0000259" key="1">
    <source>
        <dbReference type="Pfam" id="PF01738"/>
    </source>
</evidence>
<sequence>MTTSTTSPVLAGPPSSCCFKGFQHEGTPVGKVITIADVETYVSDPPADTTGPKKVVIFFSDVFGPLCNNAKLIQDYFASHGFYVLGLDYFFGDNVDAYVNKPDWQEKRLAWFDFSIKRAAEPTKKWLKVVREIHGDAKYFAVGYCFGAPHVLDFAANKLIPSIAAIAHPSFLNESHFENLKKPLLLSCAEIDSLFTPQARHRAEEILAKNNSSYHLQLFSGVEHSFASRGDESVEHIRWAKEESARSIVAWFKRFSEVSSPSDVQ</sequence>
<keyword evidence="3" id="KW-1185">Reference proteome</keyword>
<dbReference type="OrthoDB" id="1393670at2759"/>
<dbReference type="STRING" id="685588.A0A067SGM7"/>
<name>A0A067SGM7_GALM3</name>